<dbReference type="EMBL" id="BAAASK010000006">
    <property type="protein sequence ID" value="GAA2681007.1"/>
    <property type="molecule type" value="Genomic_DNA"/>
</dbReference>
<feature type="compositionally biased region" description="Basic and acidic residues" evidence="1">
    <location>
        <begin position="59"/>
        <end position="68"/>
    </location>
</feature>
<feature type="compositionally biased region" description="Basic and acidic residues" evidence="1">
    <location>
        <begin position="7"/>
        <end position="31"/>
    </location>
</feature>
<evidence type="ECO:0000313" key="2">
    <source>
        <dbReference type="EMBL" id="GAA2681007.1"/>
    </source>
</evidence>
<gene>
    <name evidence="2" type="ORF">GCM10010310_28650</name>
</gene>
<reference evidence="2 3" key="1">
    <citation type="journal article" date="2019" name="Int. J. Syst. Evol. Microbiol.">
        <title>The Global Catalogue of Microorganisms (GCM) 10K type strain sequencing project: providing services to taxonomists for standard genome sequencing and annotation.</title>
        <authorList>
            <consortium name="The Broad Institute Genomics Platform"/>
            <consortium name="The Broad Institute Genome Sequencing Center for Infectious Disease"/>
            <person name="Wu L."/>
            <person name="Ma J."/>
        </authorList>
    </citation>
    <scope>NUCLEOTIDE SEQUENCE [LARGE SCALE GENOMIC DNA]</scope>
    <source>
        <strain evidence="2 3">JCM 4531</strain>
    </source>
</reference>
<proteinExistence type="predicted"/>
<evidence type="ECO:0000256" key="1">
    <source>
        <dbReference type="SAM" id="MobiDB-lite"/>
    </source>
</evidence>
<organism evidence="2 3">
    <name type="scientific">Streptomyces violaceolatus</name>
    <dbReference type="NCBI Taxonomy" id="67378"/>
    <lineage>
        <taxon>Bacteria</taxon>
        <taxon>Bacillati</taxon>
        <taxon>Actinomycetota</taxon>
        <taxon>Actinomycetes</taxon>
        <taxon>Kitasatosporales</taxon>
        <taxon>Streptomycetaceae</taxon>
        <taxon>Streptomyces</taxon>
        <taxon>Streptomyces violaceoruber group</taxon>
    </lineage>
</organism>
<evidence type="ECO:0000313" key="3">
    <source>
        <dbReference type="Proteomes" id="UP001499989"/>
    </source>
</evidence>
<accession>A0ABN3SPH1</accession>
<comment type="caution">
    <text evidence="2">The sequence shown here is derived from an EMBL/GenBank/DDBJ whole genome shotgun (WGS) entry which is preliminary data.</text>
</comment>
<sequence>MACPCDDGGHGSHGDDGDHGDHGGDDGHDGGYDYGTGSGSGSGSGSGAGSPYGTKWRLRGPDAHHAGRGDLTPRPAWARSPRARRHARSAASRRQPSRGRRAMSSVTSWRAT</sequence>
<feature type="region of interest" description="Disordered" evidence="1">
    <location>
        <begin position="1"/>
        <end position="112"/>
    </location>
</feature>
<dbReference type="Proteomes" id="UP001499989">
    <property type="component" value="Unassembled WGS sequence"/>
</dbReference>
<feature type="compositionally biased region" description="Gly residues" evidence="1">
    <location>
        <begin position="32"/>
        <end position="50"/>
    </location>
</feature>
<name>A0ABN3SPH1_9ACTN</name>
<keyword evidence="3" id="KW-1185">Reference proteome</keyword>
<protein>
    <submittedName>
        <fullName evidence="2">Uncharacterized protein</fullName>
    </submittedName>
</protein>